<dbReference type="PANTHER" id="PTHR43329">
    <property type="entry name" value="EPOXIDE HYDROLASE"/>
    <property type="match status" value="1"/>
</dbReference>
<evidence type="ECO:0000259" key="2">
    <source>
        <dbReference type="Pfam" id="PF00561"/>
    </source>
</evidence>
<dbReference type="RefSeq" id="WP_132112418.1">
    <property type="nucleotide sequence ID" value="NZ_SLWS01000001.1"/>
</dbReference>
<comment type="caution">
    <text evidence="3">The sequence shown here is derived from an EMBL/GenBank/DDBJ whole genome shotgun (WGS) entry which is preliminary data.</text>
</comment>
<dbReference type="PRINTS" id="PR00412">
    <property type="entry name" value="EPOXHYDRLASE"/>
</dbReference>
<protein>
    <submittedName>
        <fullName evidence="3">Alpha/beta hydrolase family protein</fullName>
    </submittedName>
</protein>
<keyword evidence="1 3" id="KW-0378">Hydrolase</keyword>
<sequence length="259" mass="28014">MTRSLTRASPRITPLRIPTAAGTFDAVAAGPEGGPKVLLLHGFPQSGRQWDHQLDRLAAAGYRAVAPDQRGYSPDVRPTAVEDYWLDYAVDDAVAMADAMGWHRFDLVGHDLGAAVAWIAAARYARRVRSLTALSFPHLGAFAGALRTDPAQQRMAKAMLDQRPTAPAPALNWYLANDFMGYDQRVTVPTSFIAGTKDPFIASSGVMATCTWVAAQYDLQYLAGVGHDIPGEAAETTSLLLRRHLDLTARGVAGRDRGR</sequence>
<gene>
    <name evidence="3" type="ORF">EV192_1011573</name>
</gene>
<dbReference type="GO" id="GO:0016787">
    <property type="term" value="F:hydrolase activity"/>
    <property type="evidence" value="ECO:0007669"/>
    <property type="project" value="UniProtKB-KW"/>
</dbReference>
<dbReference type="Proteomes" id="UP000295680">
    <property type="component" value="Unassembled WGS sequence"/>
</dbReference>
<dbReference type="SUPFAM" id="SSF53474">
    <property type="entry name" value="alpha/beta-Hydrolases"/>
    <property type="match status" value="1"/>
</dbReference>
<organism evidence="3 4">
    <name type="scientific">Actinocrispum wychmicini</name>
    <dbReference type="NCBI Taxonomy" id="1213861"/>
    <lineage>
        <taxon>Bacteria</taxon>
        <taxon>Bacillati</taxon>
        <taxon>Actinomycetota</taxon>
        <taxon>Actinomycetes</taxon>
        <taxon>Pseudonocardiales</taxon>
        <taxon>Pseudonocardiaceae</taxon>
        <taxon>Actinocrispum</taxon>
    </lineage>
</organism>
<evidence type="ECO:0000256" key="1">
    <source>
        <dbReference type="ARBA" id="ARBA00022801"/>
    </source>
</evidence>
<evidence type="ECO:0000313" key="4">
    <source>
        <dbReference type="Proteomes" id="UP000295680"/>
    </source>
</evidence>
<keyword evidence="4" id="KW-1185">Reference proteome</keyword>
<evidence type="ECO:0000313" key="3">
    <source>
        <dbReference type="EMBL" id="TCO65781.1"/>
    </source>
</evidence>
<reference evidence="3 4" key="1">
    <citation type="submission" date="2019-03" db="EMBL/GenBank/DDBJ databases">
        <title>Genomic Encyclopedia of Type Strains, Phase IV (KMG-IV): sequencing the most valuable type-strain genomes for metagenomic binning, comparative biology and taxonomic classification.</title>
        <authorList>
            <person name="Goeker M."/>
        </authorList>
    </citation>
    <scope>NUCLEOTIDE SEQUENCE [LARGE SCALE GENOMIC DNA]</scope>
    <source>
        <strain evidence="3 4">DSM 45934</strain>
    </source>
</reference>
<accession>A0A4R2JYU7</accession>
<dbReference type="InterPro" id="IPR000073">
    <property type="entry name" value="AB_hydrolase_1"/>
</dbReference>
<dbReference type="AlphaFoldDB" id="A0A4R2JYU7"/>
<feature type="domain" description="AB hydrolase-1" evidence="2">
    <location>
        <begin position="37"/>
        <end position="146"/>
    </location>
</feature>
<name>A0A4R2JYU7_9PSEU</name>
<dbReference type="OrthoDB" id="2987348at2"/>
<dbReference type="Gene3D" id="3.40.50.1820">
    <property type="entry name" value="alpha/beta hydrolase"/>
    <property type="match status" value="1"/>
</dbReference>
<dbReference type="InterPro" id="IPR029058">
    <property type="entry name" value="AB_hydrolase_fold"/>
</dbReference>
<dbReference type="Pfam" id="PF00561">
    <property type="entry name" value="Abhydrolase_1"/>
    <property type="match status" value="1"/>
</dbReference>
<proteinExistence type="predicted"/>
<dbReference type="InterPro" id="IPR000639">
    <property type="entry name" value="Epox_hydrolase-like"/>
</dbReference>
<dbReference type="EMBL" id="SLWS01000001">
    <property type="protein sequence ID" value="TCO65781.1"/>
    <property type="molecule type" value="Genomic_DNA"/>
</dbReference>